<dbReference type="Proteomes" id="UP001295469">
    <property type="component" value="Chromosome A09"/>
</dbReference>
<protein>
    <submittedName>
        <fullName evidence="2">(rape) hypothetical protein</fullName>
    </submittedName>
</protein>
<reference evidence="2" key="1">
    <citation type="submission" date="2021-01" db="EMBL/GenBank/DDBJ databases">
        <authorList>
            <consortium name="Genoscope - CEA"/>
            <person name="William W."/>
        </authorList>
    </citation>
    <scope>NUCLEOTIDE SEQUENCE</scope>
</reference>
<sequence length="46" mass="5621">MRREKRQQRKRVDPTRTARKKKVNIWTEDKTPSLPASVFYLLQIHL</sequence>
<organism evidence="2">
    <name type="scientific">Brassica napus</name>
    <name type="common">Rape</name>
    <dbReference type="NCBI Taxonomy" id="3708"/>
    <lineage>
        <taxon>Eukaryota</taxon>
        <taxon>Viridiplantae</taxon>
        <taxon>Streptophyta</taxon>
        <taxon>Embryophyta</taxon>
        <taxon>Tracheophyta</taxon>
        <taxon>Spermatophyta</taxon>
        <taxon>Magnoliopsida</taxon>
        <taxon>eudicotyledons</taxon>
        <taxon>Gunneridae</taxon>
        <taxon>Pentapetalae</taxon>
        <taxon>rosids</taxon>
        <taxon>malvids</taxon>
        <taxon>Brassicales</taxon>
        <taxon>Brassicaceae</taxon>
        <taxon>Brassiceae</taxon>
        <taxon>Brassica</taxon>
    </lineage>
</organism>
<gene>
    <name evidence="2" type="ORF">DARMORV10_A09P56670.1</name>
</gene>
<feature type="region of interest" description="Disordered" evidence="1">
    <location>
        <begin position="1"/>
        <end position="21"/>
    </location>
</feature>
<accession>A0A816PLU3</accession>
<proteinExistence type="predicted"/>
<dbReference type="AlphaFoldDB" id="A0A816PLU3"/>
<evidence type="ECO:0000313" key="2">
    <source>
        <dbReference type="EMBL" id="CAF2049621.1"/>
    </source>
</evidence>
<dbReference type="EMBL" id="HG994363">
    <property type="protein sequence ID" value="CAF2049621.1"/>
    <property type="molecule type" value="Genomic_DNA"/>
</dbReference>
<name>A0A816PLU3_BRANA</name>
<evidence type="ECO:0000256" key="1">
    <source>
        <dbReference type="SAM" id="MobiDB-lite"/>
    </source>
</evidence>